<dbReference type="EMBL" id="BMFV01000020">
    <property type="protein sequence ID" value="GGH84107.1"/>
    <property type="molecule type" value="Genomic_DNA"/>
</dbReference>
<dbReference type="Proteomes" id="UP000656813">
    <property type="component" value="Unassembled WGS sequence"/>
</dbReference>
<reference evidence="1" key="1">
    <citation type="journal article" date="2014" name="Int. J. Syst. Evol. Microbiol.">
        <title>Complete genome sequence of Corynebacterium casei LMG S-19264T (=DSM 44701T), isolated from a smear-ripened cheese.</title>
        <authorList>
            <consortium name="US DOE Joint Genome Institute (JGI-PGF)"/>
            <person name="Walter F."/>
            <person name="Albersmeier A."/>
            <person name="Kalinowski J."/>
            <person name="Ruckert C."/>
        </authorList>
    </citation>
    <scope>NUCLEOTIDE SEQUENCE</scope>
    <source>
        <strain evidence="1">CGMCC 1.12777</strain>
    </source>
</reference>
<evidence type="ECO:0000313" key="1">
    <source>
        <dbReference type="EMBL" id="GGH84107.1"/>
    </source>
</evidence>
<accession>A0A8J2ZY10</accession>
<evidence type="ECO:0000313" key="2">
    <source>
        <dbReference type="Proteomes" id="UP000656813"/>
    </source>
</evidence>
<reference evidence="1" key="2">
    <citation type="submission" date="2020-09" db="EMBL/GenBank/DDBJ databases">
        <authorList>
            <person name="Sun Q."/>
            <person name="Zhou Y."/>
        </authorList>
    </citation>
    <scope>NUCLEOTIDE SEQUENCE</scope>
    <source>
        <strain evidence="1">CGMCC 1.12777</strain>
    </source>
</reference>
<sequence>MPSPYKSNEKIFEYQNVPSETNGLERKTRDSEHLYRVRSSALPKLEFYVNSTCPKIHLGTKLTIPKLAEATKDDQLKAFRPVTTPTLPISKNRLKHDFSARIILLGASLSPVGMRKVEAEIPSYTFLYFEKKKEPSVAAL</sequence>
<comment type="caution">
    <text evidence="1">The sequence shown here is derived from an EMBL/GenBank/DDBJ whole genome shotgun (WGS) entry which is preliminary data.</text>
</comment>
<name>A0A8J2ZY10_9BACL</name>
<keyword evidence="2" id="KW-1185">Reference proteome</keyword>
<dbReference type="AlphaFoldDB" id="A0A8J2ZY10"/>
<gene>
    <name evidence="1" type="ORF">GCM10007096_26420</name>
</gene>
<proteinExistence type="predicted"/>
<organism evidence="1 2">
    <name type="scientific">Pullulanibacillus pueri</name>
    <dbReference type="NCBI Taxonomy" id="1437324"/>
    <lineage>
        <taxon>Bacteria</taxon>
        <taxon>Bacillati</taxon>
        <taxon>Bacillota</taxon>
        <taxon>Bacilli</taxon>
        <taxon>Bacillales</taxon>
        <taxon>Sporolactobacillaceae</taxon>
        <taxon>Pullulanibacillus</taxon>
    </lineage>
</organism>
<protein>
    <submittedName>
        <fullName evidence="1">Uncharacterized protein</fullName>
    </submittedName>
</protein>